<accession>A0A2M7MFL0</accession>
<evidence type="ECO:0000313" key="4">
    <source>
        <dbReference type="Proteomes" id="UP000230064"/>
    </source>
</evidence>
<reference evidence="4" key="1">
    <citation type="submission" date="2017-09" db="EMBL/GenBank/DDBJ databases">
        <title>Depth-based differentiation of microbial function through sediment-hosted aquifers and enrichment of novel symbionts in the deep terrestrial subsurface.</title>
        <authorList>
            <person name="Probst A.J."/>
            <person name="Ladd B."/>
            <person name="Jarett J.K."/>
            <person name="Geller-Mcgrath D.E."/>
            <person name="Sieber C.M.K."/>
            <person name="Emerson J.B."/>
            <person name="Anantharaman K."/>
            <person name="Thomas B.C."/>
            <person name="Malmstrom R."/>
            <person name="Stieglmeier M."/>
            <person name="Klingl A."/>
            <person name="Woyke T."/>
            <person name="Ryan C.M."/>
            <person name="Banfield J.F."/>
        </authorList>
    </citation>
    <scope>NUCLEOTIDE SEQUENCE [LARGE SCALE GENOMIC DNA]</scope>
</reference>
<comment type="caution">
    <text evidence="3">The sequence shown here is derived from an EMBL/GenBank/DDBJ whole genome shotgun (WGS) entry which is preliminary data.</text>
</comment>
<evidence type="ECO:0000313" key="3">
    <source>
        <dbReference type="EMBL" id="PIX88444.1"/>
    </source>
</evidence>
<sequence length="183" mass="20258">MQKIKNNLLFLSSLILAVAVIFSLISLAAAKNTTSTANSTNNQNGQINATEHRSTVANFVQTLLETSSSTEGGIGEQVRAIAQRQNDSDTTTTKAIETIQSRSKIKTFLIGSDYKNLGALRSEMVKTRSRIDQLNRTIQNATDTAEIQAQIQTLEQEQVKIENFIKAQEGKFSLFGWLVKMFQ</sequence>
<dbReference type="AlphaFoldDB" id="A0A2M7MFL0"/>
<gene>
    <name evidence="3" type="ORF">COZ30_00830</name>
</gene>
<keyword evidence="2" id="KW-0732">Signal</keyword>
<evidence type="ECO:0008006" key="5">
    <source>
        <dbReference type="Google" id="ProtNLM"/>
    </source>
</evidence>
<organism evidence="3 4">
    <name type="scientific">Candidatus Nealsonbacteria bacterium CG_4_10_14_3_um_filter_36_16</name>
    <dbReference type="NCBI Taxonomy" id="1974685"/>
    <lineage>
        <taxon>Bacteria</taxon>
        <taxon>Candidatus Nealsoniibacteriota</taxon>
    </lineage>
</organism>
<feature type="signal peptide" evidence="2">
    <location>
        <begin position="1"/>
        <end position="28"/>
    </location>
</feature>
<dbReference type="SUPFAM" id="SSF158553">
    <property type="entry name" value="TAFH domain-like"/>
    <property type="match status" value="1"/>
</dbReference>
<dbReference type="InterPro" id="IPR037249">
    <property type="entry name" value="TAFH/NHR1_dom_sf"/>
</dbReference>
<dbReference type="Proteomes" id="UP000230064">
    <property type="component" value="Unassembled WGS sequence"/>
</dbReference>
<keyword evidence="1" id="KW-0175">Coiled coil</keyword>
<evidence type="ECO:0000256" key="1">
    <source>
        <dbReference type="SAM" id="Coils"/>
    </source>
</evidence>
<proteinExistence type="predicted"/>
<feature type="coiled-coil region" evidence="1">
    <location>
        <begin position="117"/>
        <end position="144"/>
    </location>
</feature>
<feature type="chain" id="PRO_5014708314" description="DUF5667 domain-containing protein" evidence="2">
    <location>
        <begin position="29"/>
        <end position="183"/>
    </location>
</feature>
<dbReference type="EMBL" id="PFJR01000020">
    <property type="protein sequence ID" value="PIX88444.1"/>
    <property type="molecule type" value="Genomic_DNA"/>
</dbReference>
<dbReference type="GO" id="GO:0006351">
    <property type="term" value="P:DNA-templated transcription"/>
    <property type="evidence" value="ECO:0007669"/>
    <property type="project" value="InterPro"/>
</dbReference>
<name>A0A2M7MFL0_9BACT</name>
<evidence type="ECO:0000256" key="2">
    <source>
        <dbReference type="SAM" id="SignalP"/>
    </source>
</evidence>
<protein>
    <recommendedName>
        <fullName evidence="5">DUF5667 domain-containing protein</fullName>
    </recommendedName>
</protein>